<gene>
    <name evidence="2" type="ORF">BCR33DRAFT_26179</name>
</gene>
<proteinExistence type="predicted"/>
<evidence type="ECO:0000256" key="1">
    <source>
        <dbReference type="SAM" id="MobiDB-lite"/>
    </source>
</evidence>
<sequence length="85" mass="9474">MHAFTTHHRFSSYSFNNSSPSSNPSTPTTTTKDRTLPRRSPSPNSGITWNPLSIRNKPTSKHPPVLLLQRPTLSNLLFQSTKPAC</sequence>
<keyword evidence="3" id="KW-1185">Reference proteome</keyword>
<name>A0A1Y2AXQ8_9FUNG</name>
<evidence type="ECO:0000313" key="2">
    <source>
        <dbReference type="EMBL" id="ORY27276.1"/>
    </source>
</evidence>
<dbReference type="Proteomes" id="UP000193642">
    <property type="component" value="Unassembled WGS sequence"/>
</dbReference>
<feature type="compositionally biased region" description="Polar residues" evidence="1">
    <location>
        <begin position="41"/>
        <end position="57"/>
    </location>
</feature>
<feature type="region of interest" description="Disordered" evidence="1">
    <location>
        <begin position="1"/>
        <end position="66"/>
    </location>
</feature>
<organism evidence="2 3">
    <name type="scientific">Rhizoclosmatium globosum</name>
    <dbReference type="NCBI Taxonomy" id="329046"/>
    <lineage>
        <taxon>Eukaryota</taxon>
        <taxon>Fungi</taxon>
        <taxon>Fungi incertae sedis</taxon>
        <taxon>Chytridiomycota</taxon>
        <taxon>Chytridiomycota incertae sedis</taxon>
        <taxon>Chytridiomycetes</taxon>
        <taxon>Chytridiales</taxon>
        <taxon>Chytriomycetaceae</taxon>
        <taxon>Rhizoclosmatium</taxon>
    </lineage>
</organism>
<feature type="compositionally biased region" description="Basic residues" evidence="1">
    <location>
        <begin position="1"/>
        <end position="10"/>
    </location>
</feature>
<evidence type="ECO:0000313" key="3">
    <source>
        <dbReference type="Proteomes" id="UP000193642"/>
    </source>
</evidence>
<accession>A0A1Y2AXQ8</accession>
<protein>
    <submittedName>
        <fullName evidence="2">Uncharacterized protein</fullName>
    </submittedName>
</protein>
<reference evidence="2 3" key="1">
    <citation type="submission" date="2016-07" db="EMBL/GenBank/DDBJ databases">
        <title>Pervasive Adenine N6-methylation of Active Genes in Fungi.</title>
        <authorList>
            <consortium name="DOE Joint Genome Institute"/>
            <person name="Mondo S.J."/>
            <person name="Dannebaum R.O."/>
            <person name="Kuo R.C."/>
            <person name="Labutti K."/>
            <person name="Haridas S."/>
            <person name="Kuo A."/>
            <person name="Salamov A."/>
            <person name="Ahrendt S.R."/>
            <person name="Lipzen A."/>
            <person name="Sullivan W."/>
            <person name="Andreopoulos W.B."/>
            <person name="Clum A."/>
            <person name="Lindquist E."/>
            <person name="Daum C."/>
            <person name="Ramamoorthy G.K."/>
            <person name="Gryganskyi A."/>
            <person name="Culley D."/>
            <person name="Magnuson J.K."/>
            <person name="James T.Y."/>
            <person name="O'Malley M.A."/>
            <person name="Stajich J.E."/>
            <person name="Spatafora J.W."/>
            <person name="Visel A."/>
            <person name="Grigoriev I.V."/>
        </authorList>
    </citation>
    <scope>NUCLEOTIDE SEQUENCE [LARGE SCALE GENOMIC DNA]</scope>
    <source>
        <strain evidence="2 3">JEL800</strain>
    </source>
</reference>
<comment type="caution">
    <text evidence="2">The sequence shown here is derived from an EMBL/GenBank/DDBJ whole genome shotgun (WGS) entry which is preliminary data.</text>
</comment>
<dbReference type="EMBL" id="MCGO01000103">
    <property type="protein sequence ID" value="ORY27276.1"/>
    <property type="molecule type" value="Genomic_DNA"/>
</dbReference>
<feature type="compositionally biased region" description="Low complexity" evidence="1">
    <location>
        <begin position="11"/>
        <end position="30"/>
    </location>
</feature>
<dbReference type="AlphaFoldDB" id="A0A1Y2AXQ8"/>